<dbReference type="RefSeq" id="WP_217650147.1">
    <property type="nucleotide sequence ID" value="NZ_FMZP01000016.1"/>
</dbReference>
<accession>A0A1I0IQK4</accession>
<name>A0A1I0IQK4_9EURY</name>
<keyword evidence="4" id="KW-1185">Reference proteome</keyword>
<evidence type="ECO:0000313" key="2">
    <source>
        <dbReference type="EMBL" id="SDD24655.1"/>
    </source>
</evidence>
<feature type="transmembrane region" description="Helical" evidence="1">
    <location>
        <begin position="50"/>
        <end position="74"/>
    </location>
</feature>
<dbReference type="AlphaFoldDB" id="A0A1I0IQK4"/>
<evidence type="ECO:0000313" key="3">
    <source>
        <dbReference type="EMBL" id="SET99449.1"/>
    </source>
</evidence>
<keyword evidence="1" id="KW-0812">Transmembrane</keyword>
<dbReference type="EMBL" id="FOIC01000024">
    <property type="protein sequence ID" value="SET99449.1"/>
    <property type="molecule type" value="Genomic_DNA"/>
</dbReference>
<dbReference type="Proteomes" id="UP000324021">
    <property type="component" value="Unassembled WGS sequence"/>
</dbReference>
<evidence type="ECO:0000256" key="1">
    <source>
        <dbReference type="SAM" id="Phobius"/>
    </source>
</evidence>
<evidence type="ECO:0000313" key="4">
    <source>
        <dbReference type="Proteomes" id="UP000199320"/>
    </source>
</evidence>
<proteinExistence type="predicted"/>
<sequence length="96" mass="9461">MATVRAGLAGGVIATIGMTMSMLVMGDGGPPPTAQVVSTFAGGDPDDYAMPGIVLHILYCIGAGVVFVVGVPLLGLEFGSIGSSVALGLVYTESSS</sequence>
<gene>
    <name evidence="3" type="ORF">SAMN04488694_12418</name>
    <name evidence="2" type="ORF">SAMN05192552_101647</name>
</gene>
<reference evidence="4 5" key="1">
    <citation type="submission" date="2016-10" db="EMBL/GenBank/DDBJ databases">
        <authorList>
            <person name="Varghese N."/>
            <person name="Submissions S."/>
        </authorList>
    </citation>
    <scope>NUCLEOTIDE SEQUENCE [LARGE SCALE GENOMIC DNA]</scope>
    <source>
        <strain evidence="2 5">CDM_1</strain>
        <strain evidence="4">CDM_6</strain>
    </source>
</reference>
<dbReference type="STRING" id="392421.SAMN04488694_12418"/>
<protein>
    <submittedName>
        <fullName evidence="3">Uncharacterized protein</fullName>
    </submittedName>
</protein>
<reference evidence="3" key="2">
    <citation type="submission" date="2016-10" db="EMBL/GenBank/DDBJ databases">
        <authorList>
            <person name="de Groot N.N."/>
        </authorList>
    </citation>
    <scope>NUCLEOTIDE SEQUENCE [LARGE SCALE GENOMIC DNA]</scope>
    <source>
        <strain evidence="3">CDM_6</strain>
    </source>
</reference>
<dbReference type="EMBL" id="FMZP01000016">
    <property type="protein sequence ID" value="SDD24655.1"/>
    <property type="molecule type" value="Genomic_DNA"/>
</dbReference>
<keyword evidence="1" id="KW-1133">Transmembrane helix</keyword>
<evidence type="ECO:0000313" key="5">
    <source>
        <dbReference type="Proteomes" id="UP000324021"/>
    </source>
</evidence>
<dbReference type="OrthoDB" id="205300at2157"/>
<keyword evidence="1" id="KW-0472">Membrane</keyword>
<dbReference type="Proteomes" id="UP000199320">
    <property type="component" value="Unassembled WGS sequence"/>
</dbReference>
<organism evidence="3 4">
    <name type="scientific">Natrinema hispanicum</name>
    <dbReference type="NCBI Taxonomy" id="392421"/>
    <lineage>
        <taxon>Archaea</taxon>
        <taxon>Methanobacteriati</taxon>
        <taxon>Methanobacteriota</taxon>
        <taxon>Stenosarchaea group</taxon>
        <taxon>Halobacteria</taxon>
        <taxon>Halobacteriales</taxon>
        <taxon>Natrialbaceae</taxon>
        <taxon>Natrinema</taxon>
    </lineage>
</organism>